<dbReference type="InterPro" id="IPR035919">
    <property type="entry name" value="EAL_sf"/>
</dbReference>
<gene>
    <name evidence="4" type="ORF">GCM10007857_52040</name>
</gene>
<dbReference type="SMART" id="SM00267">
    <property type="entry name" value="GGDEF"/>
    <property type="match status" value="1"/>
</dbReference>
<dbReference type="Proteomes" id="UP001156905">
    <property type="component" value="Unassembled WGS sequence"/>
</dbReference>
<dbReference type="InterPro" id="IPR050706">
    <property type="entry name" value="Cyclic-di-GMP_PDE-like"/>
</dbReference>
<dbReference type="SMART" id="SM00052">
    <property type="entry name" value="EAL"/>
    <property type="match status" value="1"/>
</dbReference>
<protein>
    <recommendedName>
        <fullName evidence="6">Diguanylate cyclase</fullName>
    </recommendedName>
</protein>
<evidence type="ECO:0000256" key="1">
    <source>
        <dbReference type="SAM" id="Phobius"/>
    </source>
</evidence>
<sequence>MKGRSFLHMIRLVSPFVAVVLLQAAVAGVSLEVMSSVRAYVAGEAMWSRSQKNAVYFLNLYLHSGDPELFRQYQASLAVPIGDEFGRWELERDPVDTEAARIGFLQGGNHPDDIPGMIWLFRHFSGVSFFKAAIQEWTATDPMLLELSVFGEAIESELKNGTPPDDARLQVLSSRLSELNRQFTAHAIRFSTVLGEGSRTIKLILTFVNITTAAILILLLVWHTRRLVLQRQSFEDALRAEKERLAWQASHDWLTGLANRRAFEAFLKRELRRLGSSDAPLALFLLDLDQFKVVNDTCGHPAGDRLLRDIANLLQRQGSVSDVVARLGGDEFGLIVRGRTSFEAAEFAEQLRVAIERFSFTWGERTFAVTASIGLACISSAQIDVEEALRQADVACYGAKEKGRNRVQLYHSRDVALLQRVDEMTWVHRIQEALENDRFCLYAQEIAPLREKNPAGRHVELLLRLKDPSGRIIPPSEFIPAAERYGLMTLIDRWVVRDAFRRLAESLRRPQPAAIATCSINLCGQTFADEGFVEFVQEQLRANRIPVDIICFEITETKAISNLDWASHFISALRRTGCRLALDDFGSGMSSFGYLKKLPIDYLKIDGGFVRDILTDRVDRAMVEMIDRVGKIMGIRTIAEFVETAPILEAVRSIGIDYAQGYAIGTPRPFDAAFFEIAPAEPRRREVA</sequence>
<dbReference type="InterPro" id="IPR000160">
    <property type="entry name" value="GGDEF_dom"/>
</dbReference>
<accession>A0ABQ6B254</accession>
<organism evidence="4 5">
    <name type="scientific">Bradyrhizobium iriomotense</name>
    <dbReference type="NCBI Taxonomy" id="441950"/>
    <lineage>
        <taxon>Bacteria</taxon>
        <taxon>Pseudomonadati</taxon>
        <taxon>Pseudomonadota</taxon>
        <taxon>Alphaproteobacteria</taxon>
        <taxon>Hyphomicrobiales</taxon>
        <taxon>Nitrobacteraceae</taxon>
        <taxon>Bradyrhizobium</taxon>
    </lineage>
</organism>
<dbReference type="PANTHER" id="PTHR33121:SF23">
    <property type="entry name" value="CYCLIC DI-GMP PHOSPHODIESTERASE PDEB"/>
    <property type="match status" value="1"/>
</dbReference>
<dbReference type="Gene3D" id="3.30.70.270">
    <property type="match status" value="1"/>
</dbReference>
<evidence type="ECO:0000313" key="5">
    <source>
        <dbReference type="Proteomes" id="UP001156905"/>
    </source>
</evidence>
<dbReference type="PROSITE" id="PS50883">
    <property type="entry name" value="EAL"/>
    <property type="match status" value="1"/>
</dbReference>
<comment type="caution">
    <text evidence="4">The sequence shown here is derived from an EMBL/GenBank/DDBJ whole genome shotgun (WGS) entry which is preliminary data.</text>
</comment>
<dbReference type="Pfam" id="PF00990">
    <property type="entry name" value="GGDEF"/>
    <property type="match status" value="1"/>
</dbReference>
<dbReference type="PROSITE" id="PS50887">
    <property type="entry name" value="GGDEF"/>
    <property type="match status" value="1"/>
</dbReference>
<dbReference type="Pfam" id="PF00563">
    <property type="entry name" value="EAL"/>
    <property type="match status" value="1"/>
</dbReference>
<dbReference type="EMBL" id="BSOW01000019">
    <property type="protein sequence ID" value="GLR88492.1"/>
    <property type="molecule type" value="Genomic_DNA"/>
</dbReference>
<reference evidence="5" key="1">
    <citation type="journal article" date="2019" name="Int. J. Syst. Evol. Microbiol.">
        <title>The Global Catalogue of Microorganisms (GCM) 10K type strain sequencing project: providing services to taxonomists for standard genome sequencing and annotation.</title>
        <authorList>
            <consortium name="The Broad Institute Genomics Platform"/>
            <consortium name="The Broad Institute Genome Sequencing Center for Infectious Disease"/>
            <person name="Wu L."/>
            <person name="Ma J."/>
        </authorList>
    </citation>
    <scope>NUCLEOTIDE SEQUENCE [LARGE SCALE GENOMIC DNA]</scope>
    <source>
        <strain evidence="5">NBRC 102520</strain>
    </source>
</reference>
<keyword evidence="5" id="KW-1185">Reference proteome</keyword>
<evidence type="ECO:0000259" key="2">
    <source>
        <dbReference type="PROSITE" id="PS50883"/>
    </source>
</evidence>
<feature type="domain" description="EAL" evidence="2">
    <location>
        <begin position="423"/>
        <end position="681"/>
    </location>
</feature>
<feature type="domain" description="GGDEF" evidence="3">
    <location>
        <begin position="279"/>
        <end position="412"/>
    </location>
</feature>
<evidence type="ECO:0000313" key="4">
    <source>
        <dbReference type="EMBL" id="GLR88492.1"/>
    </source>
</evidence>
<name>A0ABQ6B254_9BRAD</name>
<evidence type="ECO:0008006" key="6">
    <source>
        <dbReference type="Google" id="ProtNLM"/>
    </source>
</evidence>
<dbReference type="PANTHER" id="PTHR33121">
    <property type="entry name" value="CYCLIC DI-GMP PHOSPHODIESTERASE PDEF"/>
    <property type="match status" value="1"/>
</dbReference>
<dbReference type="SUPFAM" id="SSF55073">
    <property type="entry name" value="Nucleotide cyclase"/>
    <property type="match status" value="1"/>
</dbReference>
<dbReference type="NCBIfam" id="TIGR00254">
    <property type="entry name" value="GGDEF"/>
    <property type="match status" value="1"/>
</dbReference>
<keyword evidence="1" id="KW-0812">Transmembrane</keyword>
<feature type="transmembrane region" description="Helical" evidence="1">
    <location>
        <begin position="203"/>
        <end position="222"/>
    </location>
</feature>
<dbReference type="InterPro" id="IPR029787">
    <property type="entry name" value="Nucleotide_cyclase"/>
</dbReference>
<dbReference type="InterPro" id="IPR001633">
    <property type="entry name" value="EAL_dom"/>
</dbReference>
<proteinExistence type="predicted"/>
<dbReference type="CDD" id="cd01948">
    <property type="entry name" value="EAL"/>
    <property type="match status" value="1"/>
</dbReference>
<keyword evidence="1" id="KW-0472">Membrane</keyword>
<dbReference type="InterPro" id="IPR043128">
    <property type="entry name" value="Rev_trsase/Diguanyl_cyclase"/>
</dbReference>
<keyword evidence="1" id="KW-1133">Transmembrane helix</keyword>
<dbReference type="CDD" id="cd01949">
    <property type="entry name" value="GGDEF"/>
    <property type="match status" value="1"/>
</dbReference>
<dbReference type="Gene3D" id="3.20.20.450">
    <property type="entry name" value="EAL domain"/>
    <property type="match status" value="1"/>
</dbReference>
<evidence type="ECO:0000259" key="3">
    <source>
        <dbReference type="PROSITE" id="PS50887"/>
    </source>
</evidence>
<dbReference type="SUPFAM" id="SSF141868">
    <property type="entry name" value="EAL domain-like"/>
    <property type="match status" value="1"/>
</dbReference>